<gene>
    <name evidence="3" type="ORF">Cch01nite_23610</name>
</gene>
<dbReference type="RefSeq" id="WP_203754091.1">
    <property type="nucleotide sequence ID" value="NZ_BONK01000007.1"/>
</dbReference>
<name>A0A919U2M9_9CELL</name>
<keyword evidence="4" id="KW-1185">Reference proteome</keyword>
<feature type="domain" description="EccD-like transmembrane" evidence="2">
    <location>
        <begin position="115"/>
        <end position="432"/>
    </location>
</feature>
<evidence type="ECO:0000313" key="3">
    <source>
        <dbReference type="EMBL" id="GIG21637.1"/>
    </source>
</evidence>
<feature type="transmembrane region" description="Helical" evidence="1">
    <location>
        <begin position="326"/>
        <end position="345"/>
    </location>
</feature>
<feature type="transmembrane region" description="Helical" evidence="1">
    <location>
        <begin position="223"/>
        <end position="242"/>
    </location>
</feature>
<dbReference type="Pfam" id="PF08817">
    <property type="entry name" value="YukD"/>
    <property type="match status" value="1"/>
</dbReference>
<keyword evidence="1" id="KW-0472">Membrane</keyword>
<dbReference type="Pfam" id="PF19053">
    <property type="entry name" value="EccD"/>
    <property type="match status" value="1"/>
</dbReference>
<proteinExistence type="predicted"/>
<reference evidence="3" key="1">
    <citation type="submission" date="2021-01" db="EMBL/GenBank/DDBJ databases">
        <title>Whole genome shotgun sequence of Cellulomonas chitinilytica NBRC 110799.</title>
        <authorList>
            <person name="Komaki H."/>
            <person name="Tamura T."/>
        </authorList>
    </citation>
    <scope>NUCLEOTIDE SEQUENCE</scope>
    <source>
        <strain evidence="3">NBRC 110799</strain>
    </source>
</reference>
<feature type="transmembrane region" description="Helical" evidence="1">
    <location>
        <begin position="165"/>
        <end position="185"/>
    </location>
</feature>
<feature type="transmembrane region" description="Helical" evidence="1">
    <location>
        <begin position="197"/>
        <end position="216"/>
    </location>
</feature>
<feature type="transmembrane region" description="Helical" evidence="1">
    <location>
        <begin position="377"/>
        <end position="398"/>
    </location>
</feature>
<evidence type="ECO:0000259" key="2">
    <source>
        <dbReference type="Pfam" id="PF19053"/>
    </source>
</evidence>
<feature type="transmembrane region" description="Helical" evidence="1">
    <location>
        <begin position="296"/>
        <end position="320"/>
    </location>
</feature>
<organism evidence="3 4">
    <name type="scientific">Cellulomonas chitinilytica</name>
    <dbReference type="NCBI Taxonomy" id="398759"/>
    <lineage>
        <taxon>Bacteria</taxon>
        <taxon>Bacillati</taxon>
        <taxon>Actinomycetota</taxon>
        <taxon>Actinomycetes</taxon>
        <taxon>Micrococcales</taxon>
        <taxon>Cellulomonadaceae</taxon>
        <taxon>Cellulomonas</taxon>
    </lineage>
</organism>
<evidence type="ECO:0000313" key="4">
    <source>
        <dbReference type="Proteomes" id="UP000632740"/>
    </source>
</evidence>
<keyword evidence="1" id="KW-1133">Transmembrane helix</keyword>
<dbReference type="InterPro" id="IPR024962">
    <property type="entry name" value="YukD-like"/>
</dbReference>
<keyword evidence="1" id="KW-0812">Transmembrane</keyword>
<feature type="transmembrane region" description="Helical" evidence="1">
    <location>
        <begin position="248"/>
        <end position="275"/>
    </location>
</feature>
<comment type="caution">
    <text evidence="3">The sequence shown here is derived from an EMBL/GenBank/DDBJ whole genome shotgun (WGS) entry which is preliminary data.</text>
</comment>
<dbReference type="EMBL" id="BONK01000007">
    <property type="protein sequence ID" value="GIG21637.1"/>
    <property type="molecule type" value="Genomic_DNA"/>
</dbReference>
<dbReference type="AlphaFoldDB" id="A0A919U2M9"/>
<feature type="transmembrane region" description="Helical" evidence="1">
    <location>
        <begin position="111"/>
        <end position="132"/>
    </location>
</feature>
<dbReference type="Proteomes" id="UP000632740">
    <property type="component" value="Unassembled WGS sequence"/>
</dbReference>
<dbReference type="InterPro" id="IPR044049">
    <property type="entry name" value="EccD_transm"/>
</dbReference>
<feature type="transmembrane region" description="Helical" evidence="1">
    <location>
        <begin position="410"/>
        <end position="430"/>
    </location>
</feature>
<protein>
    <recommendedName>
        <fullName evidence="2">EccD-like transmembrane domain-containing protein</fullName>
    </recommendedName>
</protein>
<sequence length="437" mass="43611">MSGGYTRLTVQGAHRKAEVVVPDDEAVAALLPSILELLAEDRLAGARPVTLVDVLGRQVDATRSLAEQEVGQGSLLRVVRVDQAPPPPEVADVTDVVAGAQDARADRWRPVWGRVVAAVVAGGAAWTAAVVATADLGAGVGVVGGAAAVAVLLATLVARAGATGPAVVLGTSAVGAGVGLAPEMARETVDRAPGSTALLMWAALCLAVALIAGVGLRRTAAAVGALTGVVLVVVALVLVPPAGPAGAAGVVAVLGTLVLGLLPGVAMTLSGLNGLDDRVVAGRRPTRERVAGAVDETYRALTWSTVATAGVVAVTGWVLAVDRGTWSSWLAVAVVLLVVLRARVLPLVPQRLALWAAAGVIGLGWVVARAADQPEAVVVGAVVLVAVAALVAGVVPAPPLAARLRRGASVVELVAVLATVPLLLAMVGVFDDLLGTF</sequence>
<feature type="transmembrane region" description="Helical" evidence="1">
    <location>
        <begin position="138"/>
        <end position="158"/>
    </location>
</feature>
<feature type="transmembrane region" description="Helical" evidence="1">
    <location>
        <begin position="352"/>
        <end position="371"/>
    </location>
</feature>
<accession>A0A919U2M9</accession>
<dbReference type="Gene3D" id="3.10.20.90">
    <property type="entry name" value="Phosphatidylinositol 3-kinase Catalytic Subunit, Chain A, domain 1"/>
    <property type="match status" value="1"/>
</dbReference>
<evidence type="ECO:0000256" key="1">
    <source>
        <dbReference type="SAM" id="Phobius"/>
    </source>
</evidence>